<dbReference type="Pfam" id="PF13692">
    <property type="entry name" value="Glyco_trans_1_4"/>
    <property type="match status" value="1"/>
</dbReference>
<sequence>MSPFFVNLGYAAKIEILSIIFNEKTGDNDRLHDLATYKNIGSDYRRVLRGFDTSRLGQYLAKKAQKTKARRKKYGTSQGTILFATRSWHFIEPVFQSFVEKGVKCEKYDINEFDKKFFKEHKINNKSKYHREKAFKNLAITFRRKQSFNKENRRYTSDFFDKFYKESDVIIVDWLNHNTNWVLENTSADKKVIVRIHSYEVLSFFPATINFGRIDGLIFISHGIRDMFLEMWGWLLPDNMSTTVIDNIRCKKRVCPDASVSITGRGKTIGMMQYALPVKDFRFAFEVFKRVYEKDSEFRLLLCGQTLAEMKSAENALLLQEINSLPEGVVEELGYVTDVDSFFRRVGYMLSTSEREGSHESIIEGMAYGCIPVIRNWPMLAPFDGAKRAFPMCEVVETPAEAAEGILRASLDYKKVSKKYQSESAGFYSTDIPQKYLEFIERVRCNEYT</sequence>
<gene>
    <name evidence="1" type="ORF">VIA_000531</name>
</gene>
<name>A0ABM9Z5U0_VIBOR</name>
<reference evidence="1 2" key="1">
    <citation type="submission" date="2009-10" db="EMBL/GenBank/DDBJ databases">
        <authorList>
            <consortium name="Los Alamos National Laboratory (LANL)"/>
            <consortium name="National Microbial Pathogen Data Resource (NMPDR)"/>
            <person name="Munk A.C."/>
            <person name="Chertkov O."/>
            <person name="Tapia R."/>
            <person name="Green L."/>
            <person name="Rogers Y."/>
            <person name="Detter J.C."/>
            <person name="Bruce D."/>
            <person name="Brettin T.S."/>
            <person name="Colwell R.R."/>
            <person name="Huq A."/>
            <person name="Grim C.J."/>
            <person name="Hasan N.A."/>
            <person name="Bartels D."/>
            <person name="Vonstein V."/>
        </authorList>
    </citation>
    <scope>NUCLEOTIDE SEQUENCE [LARGE SCALE GENOMIC DNA]</scope>
    <source>
        <strain evidence="1 2">CIP 102891</strain>
    </source>
</reference>
<keyword evidence="1" id="KW-0808">Transferase</keyword>
<protein>
    <submittedName>
        <fullName evidence="1">Glycosyl transferase group 1</fullName>
    </submittedName>
</protein>
<dbReference type="SUPFAM" id="SSF53756">
    <property type="entry name" value="UDP-Glycosyltransferase/glycogen phosphorylase"/>
    <property type="match status" value="1"/>
</dbReference>
<comment type="caution">
    <text evidence="1">The sequence shown here is derived from an EMBL/GenBank/DDBJ whole genome shotgun (WGS) entry which is preliminary data.</text>
</comment>
<evidence type="ECO:0000313" key="1">
    <source>
        <dbReference type="EMBL" id="EEX95068.1"/>
    </source>
</evidence>
<keyword evidence="2" id="KW-1185">Reference proteome</keyword>
<dbReference type="GO" id="GO:0016740">
    <property type="term" value="F:transferase activity"/>
    <property type="evidence" value="ECO:0007669"/>
    <property type="project" value="UniProtKB-KW"/>
</dbReference>
<evidence type="ECO:0000313" key="2">
    <source>
        <dbReference type="Proteomes" id="UP000003515"/>
    </source>
</evidence>
<accession>A0ABM9Z5U0</accession>
<dbReference type="Gene3D" id="3.40.50.2000">
    <property type="entry name" value="Glycogen Phosphorylase B"/>
    <property type="match status" value="1"/>
</dbReference>
<proteinExistence type="predicted"/>
<dbReference type="EMBL" id="ACZV01000003">
    <property type="protein sequence ID" value="EEX95068.1"/>
    <property type="molecule type" value="Genomic_DNA"/>
</dbReference>
<dbReference type="Proteomes" id="UP000003515">
    <property type="component" value="Unassembled WGS sequence"/>
</dbReference>
<organism evidence="1 2">
    <name type="scientific">Vibrio orientalis CIP 102891 = ATCC 33934</name>
    <dbReference type="NCBI Taxonomy" id="675816"/>
    <lineage>
        <taxon>Bacteria</taxon>
        <taxon>Pseudomonadati</taxon>
        <taxon>Pseudomonadota</taxon>
        <taxon>Gammaproteobacteria</taxon>
        <taxon>Vibrionales</taxon>
        <taxon>Vibrionaceae</taxon>
        <taxon>Vibrio</taxon>
        <taxon>Vibrio oreintalis group</taxon>
    </lineage>
</organism>